<evidence type="ECO:0000256" key="1">
    <source>
        <dbReference type="ARBA" id="ARBA00006192"/>
    </source>
</evidence>
<dbReference type="NCBIfam" id="TIGR00756">
    <property type="entry name" value="PPR"/>
    <property type="match status" value="1"/>
</dbReference>
<name>A0A1E1M4K4_RHYSE</name>
<organism evidence="7 8">
    <name type="scientific">Rhynchosporium secalis</name>
    <name type="common">Barley scald fungus</name>
    <dbReference type="NCBI Taxonomy" id="38038"/>
    <lineage>
        <taxon>Eukaryota</taxon>
        <taxon>Fungi</taxon>
        <taxon>Dikarya</taxon>
        <taxon>Ascomycota</taxon>
        <taxon>Pezizomycotina</taxon>
        <taxon>Leotiomycetes</taxon>
        <taxon>Helotiales</taxon>
        <taxon>Ploettnerulaceae</taxon>
        <taxon>Rhynchosporium</taxon>
    </lineage>
</organism>
<dbReference type="InterPro" id="IPR011990">
    <property type="entry name" value="TPR-like_helical_dom_sf"/>
</dbReference>
<comment type="subunit">
    <text evidence="4">Binds to mitochondrial small subunit 15S rRNA.</text>
</comment>
<evidence type="ECO:0000256" key="5">
    <source>
        <dbReference type="PROSITE-ProRule" id="PRU00708"/>
    </source>
</evidence>
<sequence>MIAPRQILLFLYPIEISRDAHSQACGSSRKSRIPAISAVAGVETWFIKSLADAGSCHRHTPRKSSPHATFFTANRPGLAERRRKSHIVSFHRHQHTEDGAKEVTEKEDVDGGTFAFEEILPQPDLARQKINVDGWKVVTREEKWDGKRFATPRLDLEKHLYDGKVAIEEAYLRPDSTLKGLAVEDAEKGPREEEKGEGQVHTEEPLPRPDPTRQELLALVDQYDGLPYMDQLPIIHLLPRSEQIGGAFSAAPNESQDEDLEEENPPPDYTWPPDAETKTWLDELAIHLRTHPEADPQEIYEIYRALPEPRAPYLPPDLRGQLLHHLSVVERKNELSMLRYLSVIDDMKRNNIPLSVSEWTSAISFVASYVHRITETEVEAALQMWREMEKVSGVKANENTFNVLFDAACKAGKFVLAEMVYKEMEARGLPANRYHHVSLIFYYGLKKNANAVRAAYIRLVEAGEIVDTVVINAVISAFILASEPVAAEDVYEKMKRMHLGKEHANLHSRDWRKRRTVNISLKHLGRTNKNGRKSKYQSESIVAPDLQTFRILISYTAVQAGDLQSTARLLNEMKLFGLGLHHSMFHEVFRGFAVHGGVRYSEWDEARLESVWLSLLKALDDGAEGLELTKWLIYWVLWAFGKCAGKKRALAAWDEIREKWTHRSEEDLDYVLGCLRAVLNGPDFVARKQDWVLGM</sequence>
<feature type="repeat" description="PPR" evidence="5">
    <location>
        <begin position="397"/>
        <end position="431"/>
    </location>
</feature>
<evidence type="ECO:0000313" key="7">
    <source>
        <dbReference type="EMBL" id="CZT44039.1"/>
    </source>
</evidence>
<accession>A0A1E1M4K4</accession>
<feature type="region of interest" description="Disordered" evidence="6">
    <location>
        <begin position="181"/>
        <end position="211"/>
    </location>
</feature>
<comment type="similarity">
    <text evidence="1">Belongs to the CCM1 family.</text>
</comment>
<protein>
    <recommendedName>
        <fullName evidence="9">Pentatricopeptide repeat protein</fullName>
    </recommendedName>
</protein>
<feature type="compositionally biased region" description="Basic and acidic residues" evidence="6">
    <location>
        <begin position="185"/>
        <end position="211"/>
    </location>
</feature>
<evidence type="ECO:0008006" key="9">
    <source>
        <dbReference type="Google" id="ProtNLM"/>
    </source>
</evidence>
<dbReference type="Pfam" id="PF01535">
    <property type="entry name" value="PPR"/>
    <property type="match status" value="2"/>
</dbReference>
<dbReference type="Gene3D" id="1.25.40.10">
    <property type="entry name" value="Tetratricopeptide repeat domain"/>
    <property type="match status" value="1"/>
</dbReference>
<dbReference type="AlphaFoldDB" id="A0A1E1M4K4"/>
<evidence type="ECO:0000256" key="2">
    <source>
        <dbReference type="ARBA" id="ARBA00022737"/>
    </source>
</evidence>
<dbReference type="PROSITE" id="PS51375">
    <property type="entry name" value="PPR"/>
    <property type="match status" value="1"/>
</dbReference>
<evidence type="ECO:0000256" key="3">
    <source>
        <dbReference type="ARBA" id="ARBA00044493"/>
    </source>
</evidence>
<feature type="region of interest" description="Disordered" evidence="6">
    <location>
        <begin position="248"/>
        <end position="272"/>
    </location>
</feature>
<evidence type="ECO:0000256" key="6">
    <source>
        <dbReference type="SAM" id="MobiDB-lite"/>
    </source>
</evidence>
<dbReference type="EMBL" id="FJVC01000158">
    <property type="protein sequence ID" value="CZT44039.1"/>
    <property type="molecule type" value="Genomic_DNA"/>
</dbReference>
<evidence type="ECO:0000313" key="8">
    <source>
        <dbReference type="Proteomes" id="UP000177625"/>
    </source>
</evidence>
<dbReference type="PANTHER" id="PTHR47447">
    <property type="entry name" value="OS03G0856100 PROTEIN"/>
    <property type="match status" value="1"/>
</dbReference>
<keyword evidence="2" id="KW-0677">Repeat</keyword>
<dbReference type="Proteomes" id="UP000177625">
    <property type="component" value="Unassembled WGS sequence"/>
</dbReference>
<keyword evidence="8" id="KW-1185">Reference proteome</keyword>
<feature type="compositionally biased region" description="Acidic residues" evidence="6">
    <location>
        <begin position="255"/>
        <end position="265"/>
    </location>
</feature>
<comment type="function">
    <text evidence="3">Regulates mitochondrial small subunit maturation by controlling 15S rRNA 5'-end processing. Localizes to the 5' precursor of the 15S rRNA in a position that is subsequently occupied by mS47 in the mature yeast mtSSU. Uses structure and sequence-specific RNA recognition, binding to a single-stranded region of the precursor and specifically recognizing bases -6 to -1. The exchange of Ccm1 for mS47 is coupled to the irreversible removal of precursor rRNA that is accompanied by conformational changes of the mitoribosomal proteins uS5m and mS26. These conformational changes signal completion of 5'-end rRNA processing through protection of the mature 5'-end of the 15S rRNA and stabilization of mS47. The removal of the 5' precursor together with the dissociation of Ccm1 may be catalyzed by the 5'-3' exoribonuclease Pet127. Involved in the specific removal of group I introns in mitochondrial encoded transcripts.</text>
</comment>
<dbReference type="InterPro" id="IPR002885">
    <property type="entry name" value="PPR_rpt"/>
</dbReference>
<reference evidence="8" key="1">
    <citation type="submission" date="2016-03" db="EMBL/GenBank/DDBJ databases">
        <authorList>
            <person name="Guldener U."/>
        </authorList>
    </citation>
    <scope>NUCLEOTIDE SEQUENCE [LARGE SCALE GENOMIC DNA]</scope>
</reference>
<gene>
    <name evidence="7" type="ORF">RSE6_04163</name>
</gene>
<dbReference type="PANTHER" id="PTHR47447:SF24">
    <property type="entry name" value="PENTATRICOPEPTIDE REPEAT-CONTAINING PROTEIN"/>
    <property type="match status" value="1"/>
</dbReference>
<proteinExistence type="inferred from homology"/>
<evidence type="ECO:0000256" key="4">
    <source>
        <dbReference type="ARBA" id="ARBA00044511"/>
    </source>
</evidence>